<dbReference type="PANTHER" id="PTHR46873:SF1">
    <property type="entry name" value="EXPRESSED PROTEIN"/>
    <property type="match status" value="1"/>
</dbReference>
<accession>A0A836C4R0</accession>
<dbReference type="InterPro" id="IPR003609">
    <property type="entry name" value="Pan_app"/>
</dbReference>
<comment type="caution">
    <text evidence="3">The sequence shown here is derived from an EMBL/GenBank/DDBJ whole genome shotgun (WGS) entry which is preliminary data.</text>
</comment>
<dbReference type="EMBL" id="JAEHOE010000007">
    <property type="protein sequence ID" value="KAG2499168.1"/>
    <property type="molecule type" value="Genomic_DNA"/>
</dbReference>
<dbReference type="Pfam" id="PF14295">
    <property type="entry name" value="PAN_4"/>
    <property type="match status" value="1"/>
</dbReference>
<protein>
    <recommendedName>
        <fullName evidence="2">Apple domain-containing protein</fullName>
    </recommendedName>
</protein>
<feature type="region of interest" description="Disordered" evidence="1">
    <location>
        <begin position="171"/>
        <end position="197"/>
    </location>
</feature>
<gene>
    <name evidence="3" type="ORF">HYH03_002749</name>
</gene>
<sequence>MDFSAARREPLRLLARCAPAVQQCSAALRTLQVRTEHGCDHSSPAALIAVAARDVEGGIVSEGDALYLPNITACRDACASAPGCNLWIYCAAADGCMGSPGDYQRDLRKYRQCWLKYDKPTVRHGLDTRGLGSKSTTGYGTTCIVDSSCHQVTGNQPPDILDTDLDGQVLNDGDNTYRTSTPQRSAAAGARRRSGCNGGELKSFRQCWLKNAVPTSPQPKGGYGNSTGWISGLRMAWLPKD</sequence>
<feature type="compositionally biased region" description="Polar residues" evidence="1">
    <location>
        <begin position="173"/>
        <end position="183"/>
    </location>
</feature>
<evidence type="ECO:0000313" key="3">
    <source>
        <dbReference type="EMBL" id="KAG2499168.1"/>
    </source>
</evidence>
<proteinExistence type="predicted"/>
<evidence type="ECO:0000256" key="1">
    <source>
        <dbReference type="SAM" id="MobiDB-lite"/>
    </source>
</evidence>
<dbReference type="OrthoDB" id="532449at2759"/>
<reference evidence="3" key="1">
    <citation type="journal article" date="2020" name="bioRxiv">
        <title>Comparative genomics of Chlamydomonas.</title>
        <authorList>
            <person name="Craig R.J."/>
            <person name="Hasan A.R."/>
            <person name="Ness R.W."/>
            <person name="Keightley P.D."/>
        </authorList>
    </citation>
    <scope>NUCLEOTIDE SEQUENCE</scope>
    <source>
        <strain evidence="3">CCAP 11/70</strain>
    </source>
</reference>
<dbReference type="PANTHER" id="PTHR46873">
    <property type="entry name" value="EXPRESSED PROTEIN"/>
    <property type="match status" value="1"/>
</dbReference>
<feature type="domain" description="Apple" evidence="2">
    <location>
        <begin position="54"/>
        <end position="116"/>
    </location>
</feature>
<dbReference type="Gene3D" id="3.50.4.10">
    <property type="entry name" value="Hepatocyte Growth Factor"/>
    <property type="match status" value="1"/>
</dbReference>
<evidence type="ECO:0000259" key="2">
    <source>
        <dbReference type="Pfam" id="PF14295"/>
    </source>
</evidence>
<evidence type="ECO:0000313" key="4">
    <source>
        <dbReference type="Proteomes" id="UP000612055"/>
    </source>
</evidence>
<name>A0A836C4R0_9CHLO</name>
<organism evidence="3 4">
    <name type="scientific">Edaphochlamys debaryana</name>
    <dbReference type="NCBI Taxonomy" id="47281"/>
    <lineage>
        <taxon>Eukaryota</taxon>
        <taxon>Viridiplantae</taxon>
        <taxon>Chlorophyta</taxon>
        <taxon>core chlorophytes</taxon>
        <taxon>Chlorophyceae</taxon>
        <taxon>CS clade</taxon>
        <taxon>Chlamydomonadales</taxon>
        <taxon>Chlamydomonadales incertae sedis</taxon>
        <taxon>Edaphochlamys</taxon>
    </lineage>
</organism>
<dbReference type="AlphaFoldDB" id="A0A836C4R0"/>
<keyword evidence="4" id="KW-1185">Reference proteome</keyword>
<dbReference type="Proteomes" id="UP000612055">
    <property type="component" value="Unassembled WGS sequence"/>
</dbReference>